<protein>
    <submittedName>
        <fullName evidence="1">Uncharacterized protein</fullName>
    </submittedName>
</protein>
<comment type="caution">
    <text evidence="1">The sequence shown here is derived from an EMBL/GenBank/DDBJ whole genome shotgun (WGS) entry which is preliminary data.</text>
</comment>
<proteinExistence type="predicted"/>
<gene>
    <name evidence="1" type="ORF">KP79_PYT22705</name>
</gene>
<sequence>MKRDTEDMALENYYLKRKKQEVHGMGKDRFIVENKEIYSDIAENSVDTSDSEVIPVVHVPQLMLESVDIDEIPYQKSVLEDNKHDRKNIARDIRNREIYVSLVRKANIGGKHTKTDRSYDTKHPCLFCSKQVTNFSHHILSKQHASEEKVQEVLESTGKERKKAISRLRLKAAHQHNMNVLEDKCGKNILTKEIRM</sequence>
<evidence type="ECO:0000313" key="2">
    <source>
        <dbReference type="Proteomes" id="UP000242188"/>
    </source>
</evidence>
<organism evidence="1 2">
    <name type="scientific">Mizuhopecten yessoensis</name>
    <name type="common">Japanese scallop</name>
    <name type="synonym">Patinopecten yessoensis</name>
    <dbReference type="NCBI Taxonomy" id="6573"/>
    <lineage>
        <taxon>Eukaryota</taxon>
        <taxon>Metazoa</taxon>
        <taxon>Spiralia</taxon>
        <taxon>Lophotrochozoa</taxon>
        <taxon>Mollusca</taxon>
        <taxon>Bivalvia</taxon>
        <taxon>Autobranchia</taxon>
        <taxon>Pteriomorphia</taxon>
        <taxon>Pectinida</taxon>
        <taxon>Pectinoidea</taxon>
        <taxon>Pectinidae</taxon>
        <taxon>Mizuhopecten</taxon>
    </lineage>
</organism>
<dbReference type="AlphaFoldDB" id="A0A210PS16"/>
<dbReference type="OrthoDB" id="6157120at2759"/>
<dbReference type="EMBL" id="NEDP02005532">
    <property type="protein sequence ID" value="OWF39285.1"/>
    <property type="molecule type" value="Genomic_DNA"/>
</dbReference>
<accession>A0A210PS16</accession>
<reference evidence="1 2" key="1">
    <citation type="journal article" date="2017" name="Nat. Ecol. Evol.">
        <title>Scallop genome provides insights into evolution of bilaterian karyotype and development.</title>
        <authorList>
            <person name="Wang S."/>
            <person name="Zhang J."/>
            <person name="Jiao W."/>
            <person name="Li J."/>
            <person name="Xun X."/>
            <person name="Sun Y."/>
            <person name="Guo X."/>
            <person name="Huan P."/>
            <person name="Dong B."/>
            <person name="Zhang L."/>
            <person name="Hu X."/>
            <person name="Sun X."/>
            <person name="Wang J."/>
            <person name="Zhao C."/>
            <person name="Wang Y."/>
            <person name="Wang D."/>
            <person name="Huang X."/>
            <person name="Wang R."/>
            <person name="Lv J."/>
            <person name="Li Y."/>
            <person name="Zhang Z."/>
            <person name="Liu B."/>
            <person name="Lu W."/>
            <person name="Hui Y."/>
            <person name="Liang J."/>
            <person name="Zhou Z."/>
            <person name="Hou R."/>
            <person name="Li X."/>
            <person name="Liu Y."/>
            <person name="Li H."/>
            <person name="Ning X."/>
            <person name="Lin Y."/>
            <person name="Zhao L."/>
            <person name="Xing Q."/>
            <person name="Dou J."/>
            <person name="Li Y."/>
            <person name="Mao J."/>
            <person name="Guo H."/>
            <person name="Dou H."/>
            <person name="Li T."/>
            <person name="Mu C."/>
            <person name="Jiang W."/>
            <person name="Fu Q."/>
            <person name="Fu X."/>
            <person name="Miao Y."/>
            <person name="Liu J."/>
            <person name="Yu Q."/>
            <person name="Li R."/>
            <person name="Liao H."/>
            <person name="Li X."/>
            <person name="Kong Y."/>
            <person name="Jiang Z."/>
            <person name="Chourrout D."/>
            <person name="Li R."/>
            <person name="Bao Z."/>
        </authorList>
    </citation>
    <scope>NUCLEOTIDE SEQUENCE [LARGE SCALE GENOMIC DNA]</scope>
    <source>
        <strain evidence="1 2">PY_sf001</strain>
    </source>
</reference>
<dbReference type="PANTHER" id="PTHR33480">
    <property type="entry name" value="SET DOMAIN-CONTAINING PROTEIN-RELATED"/>
    <property type="match status" value="1"/>
</dbReference>
<dbReference type="PANTHER" id="PTHR33480:SF1">
    <property type="entry name" value="TYR RECOMBINASE DOMAIN-CONTAINING PROTEIN"/>
    <property type="match status" value="1"/>
</dbReference>
<dbReference type="Proteomes" id="UP000242188">
    <property type="component" value="Unassembled WGS sequence"/>
</dbReference>
<keyword evidence="2" id="KW-1185">Reference proteome</keyword>
<name>A0A210PS16_MIZYE</name>
<evidence type="ECO:0000313" key="1">
    <source>
        <dbReference type="EMBL" id="OWF39285.1"/>
    </source>
</evidence>